<evidence type="ECO:0000256" key="2">
    <source>
        <dbReference type="ARBA" id="ARBA00022729"/>
    </source>
</evidence>
<reference evidence="6" key="1">
    <citation type="journal article" date="2019" name="Int. J. Syst. Evol. Microbiol.">
        <title>The Global Catalogue of Microorganisms (GCM) 10K type strain sequencing project: providing services to taxonomists for standard genome sequencing and annotation.</title>
        <authorList>
            <consortium name="The Broad Institute Genomics Platform"/>
            <consortium name="The Broad Institute Genome Sequencing Center for Infectious Disease"/>
            <person name="Wu L."/>
            <person name="Ma J."/>
        </authorList>
    </citation>
    <scope>NUCLEOTIDE SEQUENCE [LARGE SCALE GENOMIC DNA]</scope>
    <source>
        <strain evidence="6">NBRC 109341</strain>
    </source>
</reference>
<evidence type="ECO:0000256" key="1">
    <source>
        <dbReference type="ARBA" id="ARBA00010062"/>
    </source>
</evidence>
<dbReference type="InterPro" id="IPR028082">
    <property type="entry name" value="Peripla_BP_I"/>
</dbReference>
<proteinExistence type="inferred from homology"/>
<dbReference type="CDD" id="cd06343">
    <property type="entry name" value="PBP1_ABC_ligand_binding-like"/>
    <property type="match status" value="1"/>
</dbReference>
<evidence type="ECO:0000256" key="3">
    <source>
        <dbReference type="SAM" id="SignalP"/>
    </source>
</evidence>
<dbReference type="InterPro" id="IPR028081">
    <property type="entry name" value="Leu-bd"/>
</dbReference>
<dbReference type="EMBL" id="BSPB01000016">
    <property type="protein sequence ID" value="GLS14814.1"/>
    <property type="molecule type" value="Genomic_DNA"/>
</dbReference>
<dbReference type="Pfam" id="PF13458">
    <property type="entry name" value="Peripla_BP_6"/>
    <property type="match status" value="1"/>
</dbReference>
<dbReference type="RefSeq" id="WP_284307877.1">
    <property type="nucleotide sequence ID" value="NZ_BSPB01000016.1"/>
</dbReference>
<comment type="caution">
    <text evidence="5">The sequence shown here is derived from an EMBL/GenBank/DDBJ whole genome shotgun (WGS) entry which is preliminary data.</text>
</comment>
<evidence type="ECO:0000313" key="5">
    <source>
        <dbReference type="EMBL" id="GLS14814.1"/>
    </source>
</evidence>
<accession>A0ABQ6C3W3</accession>
<feature type="chain" id="PRO_5046770424" evidence="3">
    <location>
        <begin position="32"/>
        <end position="408"/>
    </location>
</feature>
<dbReference type="PANTHER" id="PTHR47235">
    <property type="entry name" value="BLR6548 PROTEIN"/>
    <property type="match status" value="1"/>
</dbReference>
<protein>
    <submittedName>
        <fullName evidence="5">Branched-chain amino acid ABC transporter substrate-binding protein</fullName>
    </submittedName>
</protein>
<evidence type="ECO:0000313" key="6">
    <source>
        <dbReference type="Proteomes" id="UP001156903"/>
    </source>
</evidence>
<name>A0ABQ6C3W3_9BURK</name>
<organism evidence="5 6">
    <name type="scientific">Hydrogenophaga electricum</name>
    <dbReference type="NCBI Taxonomy" id="1230953"/>
    <lineage>
        <taxon>Bacteria</taxon>
        <taxon>Pseudomonadati</taxon>
        <taxon>Pseudomonadota</taxon>
        <taxon>Betaproteobacteria</taxon>
        <taxon>Burkholderiales</taxon>
        <taxon>Comamonadaceae</taxon>
        <taxon>Hydrogenophaga</taxon>
    </lineage>
</organism>
<dbReference type="Proteomes" id="UP001156903">
    <property type="component" value="Unassembled WGS sequence"/>
</dbReference>
<evidence type="ECO:0000259" key="4">
    <source>
        <dbReference type="Pfam" id="PF13458"/>
    </source>
</evidence>
<keyword evidence="2 3" id="KW-0732">Signal</keyword>
<gene>
    <name evidence="5" type="ORF">GCM10007935_22470</name>
</gene>
<dbReference type="SUPFAM" id="SSF53822">
    <property type="entry name" value="Periplasmic binding protein-like I"/>
    <property type="match status" value="1"/>
</dbReference>
<sequence length="408" mass="44227">MNAPIDTRRRRTLQIGAGLALASSLPLTAFAQKKYDSGVTDTEIKIGNLNPYSGPASAYGVCGKSMAAYFGALNAKGGVNGRKINFLTLDDAYNPAKSVEQTRKLVEQDEVLLMFASLGTSQNIAVQRYLNAKKVPQLFVNTGATRFGDPKAFPWTMGWQPTYQAEGRLYAKHILQTQPNAKIGVLMQNDDFGKDYFKGLNDGLGDKAKAMIVQHQTYEVSDPTIDSQMVSLKSAGCDVFVSITTPKFAAQAIRKAAELGWKPTQYLVSVSQSMNSVLKPAGFENAVGVISSTYLLTPSDPMAAGSKDVPEYLEGMKKYFPDGNPDDSLNAIGWGVAATMAQVLRQCGDELTRDNVMKQAANLDFKAPMLYPGIEVKTGADDFYPIDKKILQRFNGKGYEAMGAPMAG</sequence>
<keyword evidence="6" id="KW-1185">Reference proteome</keyword>
<dbReference type="Gene3D" id="3.40.50.2300">
    <property type="match status" value="2"/>
</dbReference>
<feature type="signal peptide" evidence="3">
    <location>
        <begin position="1"/>
        <end position="31"/>
    </location>
</feature>
<comment type="similarity">
    <text evidence="1">Belongs to the leucine-binding protein family.</text>
</comment>
<dbReference type="PANTHER" id="PTHR47235:SF1">
    <property type="entry name" value="BLR6548 PROTEIN"/>
    <property type="match status" value="1"/>
</dbReference>
<feature type="domain" description="Leucine-binding protein" evidence="4">
    <location>
        <begin position="43"/>
        <end position="369"/>
    </location>
</feature>